<proteinExistence type="predicted"/>
<evidence type="ECO:0000256" key="1">
    <source>
        <dbReference type="SAM" id="Coils"/>
    </source>
</evidence>
<evidence type="ECO:0000313" key="2">
    <source>
        <dbReference type="EMBL" id="KAK8891388.1"/>
    </source>
</evidence>
<sequence length="670" mass="77721">MNIEDEINNDIVRVKELFKQLLPYTEKNTDEVNQLDDNISRVFSDKPPYWVTNSKIFGPIIVGMDEFIEVQAERIRKKQNKLKDLIDKKRRSDKRMLQQSGEKEAAILQEEINEIQASIDNISSSSLSENNKINVNTLNSFQGQLNDLQQQYDELKVDYNEVESTLQQLQDEYGRTKETNNMFQTQLDKSRKTMANYKRILNQLIATARDLNKNRQQLFKRGQDLAALITQYQLTKTSQEKEIRKLEEQYNDHQQLIVSYKMLEDQIKEQGKQQEVALNKMVEAVEFTESAAAESQKNRMTRDNYAEELKRVKDLIASTTKQFEISFSEHEKLIKKQFENALKSINERSLILESENSQYAHEKESLQRQIDTLSQENSILKASKSDNGFSLFVERMSALKAEIEAAYGKKEQLTAMNEKARDDIDDMKAKLLTNSTNTRNDTLELTQRSQKLEMELEMHKSTCKEIMEKNAKYTAENQKLRNEIVQVQRSASVEAQNRLNEKDNQLAEVKIQFEETSKANQKAISEMQQAVLAFQQHADKWKCKAQSIGIEASDAKQNAENQQQQLIDQINELESSLAERKQLKAKAEFMLQQMDQQIKSLKQQISTYENKQKQLAITIQQTLTKQNQMANGINKDKTLLDKLHVQVKRGQRNLNTAPVLTNDSDFLDDI</sequence>
<feature type="coiled-coil region" evidence="1">
    <location>
        <begin position="302"/>
        <end position="519"/>
    </location>
</feature>
<evidence type="ECO:0000313" key="3">
    <source>
        <dbReference type="Proteomes" id="UP001470230"/>
    </source>
</evidence>
<reference evidence="2 3" key="1">
    <citation type="submission" date="2024-04" db="EMBL/GenBank/DDBJ databases">
        <title>Tritrichomonas musculus Genome.</title>
        <authorList>
            <person name="Alves-Ferreira E."/>
            <person name="Grigg M."/>
            <person name="Lorenzi H."/>
            <person name="Galac M."/>
        </authorList>
    </citation>
    <scope>NUCLEOTIDE SEQUENCE [LARGE SCALE GENOMIC DNA]</scope>
    <source>
        <strain evidence="2 3">EAF2021</strain>
    </source>
</reference>
<comment type="caution">
    <text evidence="2">The sequence shown here is derived from an EMBL/GenBank/DDBJ whole genome shotgun (WGS) entry which is preliminary data.</text>
</comment>
<keyword evidence="1" id="KW-0175">Coiled coil</keyword>
<keyword evidence="3" id="KW-1185">Reference proteome</keyword>
<name>A0ABR2KKB0_9EUKA</name>
<feature type="coiled-coil region" evidence="1">
    <location>
        <begin position="68"/>
        <end position="263"/>
    </location>
</feature>
<gene>
    <name evidence="2" type="ORF">M9Y10_028596</name>
</gene>
<dbReference type="EMBL" id="JAPFFF010000004">
    <property type="protein sequence ID" value="KAK8891388.1"/>
    <property type="molecule type" value="Genomic_DNA"/>
</dbReference>
<organism evidence="2 3">
    <name type="scientific">Tritrichomonas musculus</name>
    <dbReference type="NCBI Taxonomy" id="1915356"/>
    <lineage>
        <taxon>Eukaryota</taxon>
        <taxon>Metamonada</taxon>
        <taxon>Parabasalia</taxon>
        <taxon>Tritrichomonadida</taxon>
        <taxon>Tritrichomonadidae</taxon>
        <taxon>Tritrichomonas</taxon>
    </lineage>
</organism>
<dbReference type="Proteomes" id="UP001470230">
    <property type="component" value="Unassembled WGS sequence"/>
</dbReference>
<protein>
    <submittedName>
        <fullName evidence="2">Uncharacterized protein</fullName>
    </submittedName>
</protein>
<feature type="coiled-coil region" evidence="1">
    <location>
        <begin position="552"/>
        <end position="618"/>
    </location>
</feature>
<accession>A0ABR2KKB0</accession>